<feature type="transmembrane region" description="Helical" evidence="6">
    <location>
        <begin position="35"/>
        <end position="56"/>
    </location>
</feature>
<dbReference type="AlphaFoldDB" id="I4B1W7"/>
<dbReference type="PANTHER" id="PTHR24421">
    <property type="entry name" value="NITRATE/NITRITE SENSOR PROTEIN NARX-RELATED"/>
    <property type="match status" value="1"/>
</dbReference>
<dbReference type="KEGG" id="tpx:Turpa_0622"/>
<dbReference type="Gene3D" id="3.30.565.10">
    <property type="entry name" value="Histidine kinase-like ATPase, C-terminal domain"/>
    <property type="match status" value="1"/>
</dbReference>
<feature type="domain" description="Histidine kinase/HSP90-like ATPase" evidence="7">
    <location>
        <begin position="301"/>
        <end position="348"/>
    </location>
</feature>
<dbReference type="OrthoDB" id="199946at2"/>
<reference evidence="8 9" key="1">
    <citation type="submission" date="2012-06" db="EMBL/GenBank/DDBJ databases">
        <title>The complete chromosome of genome of Turneriella parva DSM 21527.</title>
        <authorList>
            <consortium name="US DOE Joint Genome Institute (JGI-PGF)"/>
            <person name="Lucas S."/>
            <person name="Han J."/>
            <person name="Lapidus A."/>
            <person name="Bruce D."/>
            <person name="Goodwin L."/>
            <person name="Pitluck S."/>
            <person name="Peters L."/>
            <person name="Kyrpides N."/>
            <person name="Mavromatis K."/>
            <person name="Ivanova N."/>
            <person name="Mikhailova N."/>
            <person name="Chertkov O."/>
            <person name="Detter J.C."/>
            <person name="Tapia R."/>
            <person name="Han C."/>
            <person name="Land M."/>
            <person name="Hauser L."/>
            <person name="Markowitz V."/>
            <person name="Cheng J.-F."/>
            <person name="Hugenholtz P."/>
            <person name="Woyke T."/>
            <person name="Wu D."/>
            <person name="Gronow S."/>
            <person name="Wellnitz S."/>
            <person name="Brambilla E."/>
            <person name="Klenk H.-P."/>
            <person name="Eisen J.A."/>
        </authorList>
    </citation>
    <scope>NUCLEOTIDE SEQUENCE [LARGE SCALE GENOMIC DNA]</scope>
    <source>
        <strain evidence="9">ATCC BAA-1111 / DSM 21527 / NCTC 11395 / H</strain>
    </source>
</reference>
<dbReference type="InterPro" id="IPR003594">
    <property type="entry name" value="HATPase_dom"/>
</dbReference>
<dbReference type="PANTHER" id="PTHR24421:SF10">
    <property type="entry name" value="NITRATE_NITRITE SENSOR PROTEIN NARQ"/>
    <property type="match status" value="1"/>
</dbReference>
<dbReference type="GO" id="GO:0000160">
    <property type="term" value="P:phosphorelay signal transduction system"/>
    <property type="evidence" value="ECO:0007669"/>
    <property type="project" value="UniProtKB-KW"/>
</dbReference>
<keyword evidence="6" id="KW-0472">Membrane</keyword>
<feature type="transmembrane region" description="Helical" evidence="6">
    <location>
        <begin position="169"/>
        <end position="187"/>
    </location>
</feature>
<evidence type="ECO:0000313" key="9">
    <source>
        <dbReference type="Proteomes" id="UP000006048"/>
    </source>
</evidence>
<dbReference type="SUPFAM" id="SSF55874">
    <property type="entry name" value="ATPase domain of HSP90 chaperone/DNA topoisomerase II/histidine kinase"/>
    <property type="match status" value="1"/>
</dbReference>
<feature type="transmembrane region" description="Helical" evidence="6">
    <location>
        <begin position="146"/>
        <end position="163"/>
    </location>
</feature>
<keyword evidence="6" id="KW-1133">Transmembrane helix</keyword>
<evidence type="ECO:0000256" key="1">
    <source>
        <dbReference type="ARBA" id="ARBA00000085"/>
    </source>
</evidence>
<dbReference type="EMBL" id="CP002959">
    <property type="protein sequence ID" value="AFM11274.1"/>
    <property type="molecule type" value="Genomic_DNA"/>
</dbReference>
<organism evidence="8 9">
    <name type="scientific">Turneriella parva (strain ATCC BAA-1111 / DSM 21527 / NCTC 11395 / H)</name>
    <name type="common">Leptospira parva</name>
    <dbReference type="NCBI Taxonomy" id="869212"/>
    <lineage>
        <taxon>Bacteria</taxon>
        <taxon>Pseudomonadati</taxon>
        <taxon>Spirochaetota</taxon>
        <taxon>Spirochaetia</taxon>
        <taxon>Leptospirales</taxon>
        <taxon>Leptospiraceae</taxon>
        <taxon>Turneriella</taxon>
    </lineage>
</organism>
<dbReference type="HOGENOM" id="CLU_705841_0_0_12"/>
<keyword evidence="3" id="KW-0808">Transferase</keyword>
<dbReference type="InterPro" id="IPR036890">
    <property type="entry name" value="HATPase_C_sf"/>
</dbReference>
<dbReference type="Proteomes" id="UP000006048">
    <property type="component" value="Chromosome"/>
</dbReference>
<gene>
    <name evidence="8" type="ordered locus">Turpa_0622</name>
</gene>
<proteinExistence type="predicted"/>
<dbReference type="STRING" id="869212.Turpa_0622"/>
<accession>I4B1W7</accession>
<keyword evidence="9" id="KW-1185">Reference proteome</keyword>
<sequence>MRRFNYQTISRILWPDYSVSKAASTINRRWLQKQAFVLSVASSALTLVVFPVYHILTVRFGETALEGQPQRLMVLLTSSLCLVLLLGSTRMRSRAEWFSFLNLVVLLLCLSIDIAFSARQRRYTTIGLLPLFGSTFIFTNVRIMTLAYFSSVAIFVSLTLLNGRATEIILNYIAAYMIAWWMAIVRIRSLYRISHDQALLYQRKISDEKVKLARDLHDSLGGDLMQLSLQLRGDTPREQMLELAQSVIARTRTLVTALEPRSEIERFGVYAKSYAERLNQTGKISVTVVKHNPWPDLRLDDNINLQAIFSEWMTNILKYSLAKEVTIALTTRREYCYLTIRDNGIGFRWPGDRRGSGLRNIYLRAQLIGAKVFSRRARNGTVFFVKFRSKQ</sequence>
<evidence type="ECO:0000256" key="2">
    <source>
        <dbReference type="ARBA" id="ARBA00012438"/>
    </source>
</evidence>
<dbReference type="EC" id="2.7.13.3" evidence="2"/>
<feature type="transmembrane region" description="Helical" evidence="6">
    <location>
        <begin position="68"/>
        <end position="86"/>
    </location>
</feature>
<keyword evidence="4 8" id="KW-0418">Kinase</keyword>
<evidence type="ECO:0000259" key="7">
    <source>
        <dbReference type="Pfam" id="PF02518"/>
    </source>
</evidence>
<dbReference type="GO" id="GO:0004673">
    <property type="term" value="F:protein histidine kinase activity"/>
    <property type="evidence" value="ECO:0007669"/>
    <property type="project" value="UniProtKB-EC"/>
</dbReference>
<evidence type="ECO:0000256" key="3">
    <source>
        <dbReference type="ARBA" id="ARBA00022679"/>
    </source>
</evidence>
<name>I4B1W7_TURPD</name>
<evidence type="ECO:0000256" key="6">
    <source>
        <dbReference type="SAM" id="Phobius"/>
    </source>
</evidence>
<keyword evidence="6" id="KW-0812">Transmembrane</keyword>
<dbReference type="RefSeq" id="WP_014801792.1">
    <property type="nucleotide sequence ID" value="NC_018020.1"/>
</dbReference>
<evidence type="ECO:0000313" key="8">
    <source>
        <dbReference type="EMBL" id="AFM11274.1"/>
    </source>
</evidence>
<feature type="transmembrane region" description="Helical" evidence="6">
    <location>
        <begin position="98"/>
        <end position="116"/>
    </location>
</feature>
<keyword evidence="5" id="KW-0902">Two-component regulatory system</keyword>
<protein>
    <recommendedName>
        <fullName evidence="2">histidine kinase</fullName>
        <ecNumber evidence="2">2.7.13.3</ecNumber>
    </recommendedName>
</protein>
<dbReference type="Pfam" id="PF02518">
    <property type="entry name" value="HATPase_c"/>
    <property type="match status" value="1"/>
</dbReference>
<evidence type="ECO:0000256" key="5">
    <source>
        <dbReference type="ARBA" id="ARBA00023012"/>
    </source>
</evidence>
<comment type="catalytic activity">
    <reaction evidence="1">
        <text>ATP + protein L-histidine = ADP + protein N-phospho-L-histidine.</text>
        <dbReference type="EC" id="2.7.13.3"/>
    </reaction>
</comment>
<dbReference type="InterPro" id="IPR050482">
    <property type="entry name" value="Sensor_HK_TwoCompSys"/>
</dbReference>
<evidence type="ECO:0000256" key="4">
    <source>
        <dbReference type="ARBA" id="ARBA00022777"/>
    </source>
</evidence>